<dbReference type="EMBL" id="NPHW01006121">
    <property type="protein sequence ID" value="OXV06102.1"/>
    <property type="molecule type" value="Genomic_DNA"/>
</dbReference>
<name>A0A232LPQ6_9EURO</name>
<proteinExistence type="predicted"/>
<evidence type="ECO:0000313" key="2">
    <source>
        <dbReference type="EMBL" id="OXV06102.1"/>
    </source>
</evidence>
<keyword evidence="1" id="KW-0732">Signal</keyword>
<gene>
    <name evidence="2" type="ORF">Egran_06130</name>
</gene>
<evidence type="ECO:0008006" key="4">
    <source>
        <dbReference type="Google" id="ProtNLM"/>
    </source>
</evidence>
<reference evidence="2 3" key="1">
    <citation type="journal article" date="2015" name="Environ. Microbiol.">
        <title>Metagenome sequence of Elaphomyces granulatus from sporocarp tissue reveals Ascomycota ectomycorrhizal fingerprints of genome expansion and a Proteobacteria-rich microbiome.</title>
        <authorList>
            <person name="Quandt C.A."/>
            <person name="Kohler A."/>
            <person name="Hesse C.N."/>
            <person name="Sharpton T.J."/>
            <person name="Martin F."/>
            <person name="Spatafora J.W."/>
        </authorList>
    </citation>
    <scope>NUCLEOTIDE SEQUENCE [LARGE SCALE GENOMIC DNA]</scope>
    <source>
        <strain evidence="2 3">OSC145934</strain>
    </source>
</reference>
<feature type="chain" id="PRO_5012986023" description="Cyanovirin-N domain-containing protein" evidence="1">
    <location>
        <begin position="24"/>
        <end position="97"/>
    </location>
</feature>
<keyword evidence="3" id="KW-1185">Reference proteome</keyword>
<evidence type="ECO:0000256" key="1">
    <source>
        <dbReference type="SAM" id="SignalP"/>
    </source>
</evidence>
<organism evidence="2 3">
    <name type="scientific">Elaphomyces granulatus</name>
    <dbReference type="NCBI Taxonomy" id="519963"/>
    <lineage>
        <taxon>Eukaryota</taxon>
        <taxon>Fungi</taxon>
        <taxon>Dikarya</taxon>
        <taxon>Ascomycota</taxon>
        <taxon>Pezizomycotina</taxon>
        <taxon>Eurotiomycetes</taxon>
        <taxon>Eurotiomycetidae</taxon>
        <taxon>Eurotiales</taxon>
        <taxon>Elaphomycetaceae</taxon>
        <taxon>Elaphomyces</taxon>
    </lineage>
</organism>
<dbReference type="Proteomes" id="UP000243515">
    <property type="component" value="Unassembled WGS sequence"/>
</dbReference>
<protein>
    <recommendedName>
        <fullName evidence="4">Cyanovirin-N domain-containing protein</fullName>
    </recommendedName>
</protein>
<comment type="caution">
    <text evidence="2">The sequence shown here is derived from an EMBL/GenBank/DDBJ whole genome shotgun (WGS) entry which is preliminary data.</text>
</comment>
<feature type="signal peptide" evidence="1">
    <location>
        <begin position="1"/>
        <end position="23"/>
    </location>
</feature>
<accession>A0A232LPQ6</accession>
<evidence type="ECO:0000313" key="3">
    <source>
        <dbReference type="Proteomes" id="UP000243515"/>
    </source>
</evidence>
<dbReference type="AlphaFoldDB" id="A0A232LPQ6"/>
<dbReference type="OrthoDB" id="3028814at2759"/>
<sequence length="97" mass="10269">MVTITSKALAIAALTTSLSPVWACLTFNGEVSSGLDIYGNLKVTDNGLQVCSGGINEGDDNLECIKGYSLNYDYGDNPTLGPLPVTYCNIAGHWYST</sequence>